<protein>
    <recommendedName>
        <fullName evidence="5">3-dehydroquinate dehydratase</fullName>
        <ecNumber evidence="5">4.2.1.10</ecNumber>
    </recommendedName>
</protein>
<evidence type="ECO:0000256" key="2">
    <source>
        <dbReference type="ARBA" id="ARBA00004902"/>
    </source>
</evidence>
<sequence length="173" mass="18703">MTSRTVERRGDRRHRIALIDGPNMSSLGRRSKQVYGEINSLADLQRYVVEYGEALGVEIETFDSNHEGYILEYIHESADRVDAYIINPAGLTTKGEGVRHALEDTGLPTVEVHFSNIQAAAGSSRGLGGGSISSSFTHTATGMCMGLRQYSYVGALTALVHALDDQGFLAPDA</sequence>
<dbReference type="PANTHER" id="PTHR21272:SF3">
    <property type="entry name" value="CATABOLIC 3-DEHYDROQUINASE"/>
    <property type="match status" value="1"/>
</dbReference>
<comment type="catalytic activity">
    <reaction evidence="1">
        <text>3-dehydroquinate = 3-dehydroshikimate + H2O</text>
        <dbReference type="Rhea" id="RHEA:21096"/>
        <dbReference type="ChEBI" id="CHEBI:15377"/>
        <dbReference type="ChEBI" id="CHEBI:16630"/>
        <dbReference type="ChEBI" id="CHEBI:32364"/>
        <dbReference type="EC" id="4.2.1.10"/>
    </reaction>
</comment>
<comment type="pathway">
    <text evidence="2">Metabolic intermediate biosynthesis; chorismate biosynthesis; chorismate from D-erythrose 4-phosphate and phosphoenolpyruvate: step 3/7.</text>
</comment>
<dbReference type="PIRSF" id="PIRSF001399">
    <property type="entry name" value="DHquinase_II"/>
    <property type="match status" value="1"/>
</dbReference>
<dbReference type="AlphaFoldDB" id="A0A3N6X6P4"/>
<dbReference type="RefSeq" id="WP_124235773.1">
    <property type="nucleotide sequence ID" value="NZ_JBHUFI010000009.1"/>
</dbReference>
<name>A0A3N6X6P4_9ACTN</name>
<keyword evidence="10" id="KW-1185">Reference proteome</keyword>
<reference evidence="9 10" key="1">
    <citation type="submission" date="2018-11" db="EMBL/GenBank/DDBJ databases">
        <authorList>
            <person name="Li F."/>
        </authorList>
    </citation>
    <scope>NUCLEOTIDE SEQUENCE [LARGE SCALE GENOMIC DNA]</scope>
    <source>
        <strain evidence="9 10">YS17T</strain>
    </source>
</reference>
<accession>A0A3N6X6P4</accession>
<dbReference type="Proteomes" id="UP000275225">
    <property type="component" value="Unassembled WGS sequence"/>
</dbReference>
<dbReference type="EMBL" id="RQJX01000003">
    <property type="protein sequence ID" value="RQN09318.1"/>
    <property type="molecule type" value="Genomic_DNA"/>
</dbReference>
<evidence type="ECO:0000256" key="4">
    <source>
        <dbReference type="ARBA" id="ARBA00011193"/>
    </source>
</evidence>
<gene>
    <name evidence="9" type="ORF">EHW97_03485</name>
</gene>
<dbReference type="EC" id="4.2.1.10" evidence="5"/>
<feature type="active site" description="Proton donor" evidence="7">
    <location>
        <position position="113"/>
    </location>
</feature>
<evidence type="ECO:0000256" key="1">
    <source>
        <dbReference type="ARBA" id="ARBA00001864"/>
    </source>
</evidence>
<dbReference type="GO" id="GO:0003855">
    <property type="term" value="F:3-dehydroquinate dehydratase activity"/>
    <property type="evidence" value="ECO:0007669"/>
    <property type="project" value="UniProtKB-EC"/>
</dbReference>
<evidence type="ECO:0000256" key="8">
    <source>
        <dbReference type="PIRSR" id="PIRSR001399-3"/>
    </source>
</evidence>
<evidence type="ECO:0000256" key="7">
    <source>
        <dbReference type="PIRSR" id="PIRSR001399-1"/>
    </source>
</evidence>
<evidence type="ECO:0000256" key="6">
    <source>
        <dbReference type="ARBA" id="ARBA00023239"/>
    </source>
</evidence>
<comment type="subunit">
    <text evidence="4">Homododecamer.</text>
</comment>
<organism evidence="9 10">
    <name type="scientific">Aeromicrobium camelliae</name>
    <dbReference type="NCBI Taxonomy" id="1538144"/>
    <lineage>
        <taxon>Bacteria</taxon>
        <taxon>Bacillati</taxon>
        <taxon>Actinomycetota</taxon>
        <taxon>Actinomycetes</taxon>
        <taxon>Propionibacteriales</taxon>
        <taxon>Nocardioidaceae</taxon>
        <taxon>Aeromicrobium</taxon>
    </lineage>
</organism>
<dbReference type="UniPathway" id="UPA00053">
    <property type="reaction ID" value="UER00086"/>
</dbReference>
<feature type="active site" description="Proton acceptor" evidence="7">
    <location>
        <position position="35"/>
    </location>
</feature>
<dbReference type="InterPro" id="IPR036441">
    <property type="entry name" value="DHquinase_II_sf"/>
</dbReference>
<evidence type="ECO:0000313" key="10">
    <source>
        <dbReference type="Proteomes" id="UP000275225"/>
    </source>
</evidence>
<proteinExistence type="inferred from homology"/>
<comment type="similarity">
    <text evidence="3">Belongs to the type-II 3-dehydroquinase family.</text>
</comment>
<comment type="caution">
    <text evidence="9">The sequence shown here is derived from an EMBL/GenBank/DDBJ whole genome shotgun (WGS) entry which is preliminary data.</text>
</comment>
<dbReference type="GO" id="GO:0009423">
    <property type="term" value="P:chorismate biosynthetic process"/>
    <property type="evidence" value="ECO:0007669"/>
    <property type="project" value="UniProtKB-UniPathway"/>
</dbReference>
<evidence type="ECO:0000256" key="5">
    <source>
        <dbReference type="ARBA" id="ARBA00012060"/>
    </source>
</evidence>
<dbReference type="PANTHER" id="PTHR21272">
    <property type="entry name" value="CATABOLIC 3-DEHYDROQUINASE"/>
    <property type="match status" value="1"/>
</dbReference>
<feature type="site" description="Transition state stabilizer" evidence="8">
    <location>
        <position position="30"/>
    </location>
</feature>
<evidence type="ECO:0000313" key="9">
    <source>
        <dbReference type="EMBL" id="RQN09318.1"/>
    </source>
</evidence>
<dbReference type="GO" id="GO:0019631">
    <property type="term" value="P:quinate catabolic process"/>
    <property type="evidence" value="ECO:0007669"/>
    <property type="project" value="TreeGrafter"/>
</dbReference>
<dbReference type="InterPro" id="IPR001874">
    <property type="entry name" value="DHquinase_II"/>
</dbReference>
<dbReference type="OrthoDB" id="9790793at2"/>
<evidence type="ECO:0000256" key="3">
    <source>
        <dbReference type="ARBA" id="ARBA00011037"/>
    </source>
</evidence>
<dbReference type="Pfam" id="PF01220">
    <property type="entry name" value="DHquinase_II"/>
    <property type="match status" value="1"/>
</dbReference>
<dbReference type="Gene3D" id="3.40.50.9100">
    <property type="entry name" value="Dehydroquinase, class II"/>
    <property type="match status" value="1"/>
</dbReference>
<dbReference type="SUPFAM" id="SSF52304">
    <property type="entry name" value="Type II 3-dehydroquinate dehydratase"/>
    <property type="match status" value="1"/>
</dbReference>
<keyword evidence="6" id="KW-0456">Lyase</keyword>